<feature type="domain" description="DNA polymerase III beta sliding clamp C-terminal" evidence="12">
    <location>
        <begin position="373"/>
        <end position="487"/>
    </location>
</feature>
<evidence type="ECO:0000256" key="5">
    <source>
        <dbReference type="ARBA" id="ARBA00022695"/>
    </source>
</evidence>
<dbReference type="GO" id="GO:0008408">
    <property type="term" value="F:3'-5' exonuclease activity"/>
    <property type="evidence" value="ECO:0007669"/>
    <property type="project" value="InterPro"/>
</dbReference>
<dbReference type="GO" id="GO:0003887">
    <property type="term" value="F:DNA-directed DNA polymerase activity"/>
    <property type="evidence" value="ECO:0007669"/>
    <property type="project" value="UniProtKB-KW"/>
</dbReference>
<evidence type="ECO:0000256" key="8">
    <source>
        <dbReference type="ARBA" id="ARBA00023125"/>
    </source>
</evidence>
<evidence type="ECO:0000313" key="13">
    <source>
        <dbReference type="EMBL" id="HFM96554.1"/>
    </source>
</evidence>
<evidence type="ECO:0000256" key="1">
    <source>
        <dbReference type="ARBA" id="ARBA00004496"/>
    </source>
</evidence>
<keyword evidence="7" id="KW-0239">DNA-directed DNA polymerase</keyword>
<dbReference type="GO" id="GO:0009360">
    <property type="term" value="C:DNA polymerase III complex"/>
    <property type="evidence" value="ECO:0007669"/>
    <property type="project" value="InterPro"/>
</dbReference>
<dbReference type="InterPro" id="IPR046938">
    <property type="entry name" value="DNA_clamp_sf"/>
</dbReference>
<dbReference type="SUPFAM" id="SSF55979">
    <property type="entry name" value="DNA clamp"/>
    <property type="match status" value="3"/>
</dbReference>
<keyword evidence="8" id="KW-0238">DNA-binding</keyword>
<dbReference type="InterPro" id="IPR022635">
    <property type="entry name" value="DNA_polIII_beta_C"/>
</dbReference>
<dbReference type="Gene3D" id="3.70.10.10">
    <property type="match status" value="1"/>
</dbReference>
<comment type="caution">
    <text evidence="13">The sequence shown here is derived from an EMBL/GenBank/DDBJ whole genome shotgun (WGS) entry which is preliminary data.</text>
</comment>
<reference evidence="13" key="1">
    <citation type="journal article" date="2020" name="mSystems">
        <title>Genome- and Community-Level Interaction Insights into Carbon Utilization and Element Cycling Functions of Hydrothermarchaeota in Hydrothermal Sediment.</title>
        <authorList>
            <person name="Zhou Z."/>
            <person name="Liu Y."/>
            <person name="Xu W."/>
            <person name="Pan J."/>
            <person name="Luo Z.H."/>
            <person name="Li M."/>
        </authorList>
    </citation>
    <scope>NUCLEOTIDE SEQUENCE [LARGE SCALE GENOMIC DNA]</scope>
    <source>
        <strain evidence="13">SpSt-418</strain>
    </source>
</reference>
<dbReference type="EC" id="2.7.7.7" evidence="13"/>
<name>A0A7C3PC73_9CYAN</name>
<dbReference type="InterPro" id="IPR022634">
    <property type="entry name" value="DNA_polIII_beta_N"/>
</dbReference>
<sequence>MTQALQRSRSKTAKQKKQTEQPTSEAALTQRIPRTLASLEQPTDPPEASEAETTVDEPENSAEPEVSAEPVPKKSSRKRTARSQPKDTPATEQGMQVICSQSQFYNALAIASCAAPAKPSHPVLANVLVVADANAQQVHLAVTDLAMTLQASFEAQVLLGSEITVPVEMLSGMVKQFPTGNITLNSQAQVTKPASEEEQPTKTCSMTLSDADGKYEIRGIPAEEFPPIATLKAAPVSLPTNVLREGLKGVLYAISTDETKRILTGVYIQIGQNALKFIATDGHRVAIAELSTEGISRKRRKQSGADEPTQFPISGKALKELIRNLADSVDAIQLLYDAEATRASFAWQDIILSCQCIEGQYPDCEQLLARYSFDQEVVLEKSGLLKALERLSVLTDKKERGIQFRFDGATQQIHLSIEREFGKGDETINAHIPTDMTLDIQFNLKYLGEAVKAIPSSGIKMHLKQPDYPAMLVPAGDFNNPELETEMRHFLFPLYKQPE</sequence>
<comment type="similarity">
    <text evidence="2">Belongs to the beta sliding clamp family.</text>
</comment>
<evidence type="ECO:0000259" key="12">
    <source>
        <dbReference type="Pfam" id="PF02768"/>
    </source>
</evidence>
<gene>
    <name evidence="13" type="primary">dnaN</name>
    <name evidence="13" type="ORF">ENR64_02075</name>
</gene>
<evidence type="ECO:0000256" key="3">
    <source>
        <dbReference type="ARBA" id="ARBA00022490"/>
    </source>
</evidence>
<comment type="subcellular location">
    <subcellularLocation>
        <location evidence="1">Cytoplasm</location>
    </subcellularLocation>
</comment>
<dbReference type="Gene3D" id="3.10.150.10">
    <property type="entry name" value="DNA Polymerase III, subunit A, domain 2"/>
    <property type="match status" value="1"/>
</dbReference>
<keyword evidence="3" id="KW-0963">Cytoplasm</keyword>
<accession>A0A7C3PC73</accession>
<dbReference type="NCBIfam" id="TIGR00663">
    <property type="entry name" value="dnan"/>
    <property type="match status" value="1"/>
</dbReference>
<dbReference type="EMBL" id="DSRU01000032">
    <property type="protein sequence ID" value="HFM96554.1"/>
    <property type="molecule type" value="Genomic_DNA"/>
</dbReference>
<dbReference type="Pfam" id="PF00712">
    <property type="entry name" value="DNA_pol3_beta"/>
    <property type="match status" value="1"/>
</dbReference>
<feature type="domain" description="DNA polymerase III beta sliding clamp N-terminal" evidence="10">
    <location>
        <begin position="95"/>
        <end position="226"/>
    </location>
</feature>
<keyword evidence="4 13" id="KW-0808">Transferase</keyword>
<evidence type="ECO:0000259" key="11">
    <source>
        <dbReference type="Pfam" id="PF02767"/>
    </source>
</evidence>
<dbReference type="CDD" id="cd00140">
    <property type="entry name" value="beta_clamp"/>
    <property type="match status" value="1"/>
</dbReference>
<evidence type="ECO:0000256" key="6">
    <source>
        <dbReference type="ARBA" id="ARBA00022705"/>
    </source>
</evidence>
<organism evidence="13">
    <name type="scientific">Oscillatoriales cyanobacterium SpSt-418</name>
    <dbReference type="NCBI Taxonomy" id="2282169"/>
    <lineage>
        <taxon>Bacteria</taxon>
        <taxon>Bacillati</taxon>
        <taxon>Cyanobacteriota</taxon>
        <taxon>Cyanophyceae</taxon>
        <taxon>Oscillatoriophycideae</taxon>
        <taxon>Oscillatoriales</taxon>
    </lineage>
</organism>
<dbReference type="SMART" id="SM00480">
    <property type="entry name" value="POL3Bc"/>
    <property type="match status" value="1"/>
</dbReference>
<dbReference type="Pfam" id="PF02767">
    <property type="entry name" value="DNA_pol3_beta_2"/>
    <property type="match status" value="1"/>
</dbReference>
<dbReference type="Pfam" id="PF02768">
    <property type="entry name" value="DNA_pol3_beta_3"/>
    <property type="match status" value="1"/>
</dbReference>
<evidence type="ECO:0000256" key="7">
    <source>
        <dbReference type="ARBA" id="ARBA00022932"/>
    </source>
</evidence>
<dbReference type="PANTHER" id="PTHR30478">
    <property type="entry name" value="DNA POLYMERASE III SUBUNIT BETA"/>
    <property type="match status" value="1"/>
</dbReference>
<keyword evidence="5 13" id="KW-0548">Nucleotidyltransferase</keyword>
<dbReference type="InterPro" id="IPR022637">
    <property type="entry name" value="DNA_polIII_beta_cen"/>
</dbReference>
<keyword evidence="6" id="KW-0235">DNA replication</keyword>
<dbReference type="PANTHER" id="PTHR30478:SF0">
    <property type="entry name" value="BETA SLIDING CLAMP"/>
    <property type="match status" value="1"/>
</dbReference>
<feature type="domain" description="DNA polymerase III beta sliding clamp central" evidence="11">
    <location>
        <begin position="238"/>
        <end position="363"/>
    </location>
</feature>
<dbReference type="GO" id="GO:0005737">
    <property type="term" value="C:cytoplasm"/>
    <property type="evidence" value="ECO:0007669"/>
    <property type="project" value="UniProtKB-SubCell"/>
</dbReference>
<dbReference type="GO" id="GO:0003677">
    <property type="term" value="F:DNA binding"/>
    <property type="evidence" value="ECO:0007669"/>
    <property type="project" value="UniProtKB-KW"/>
</dbReference>
<dbReference type="GO" id="GO:0006271">
    <property type="term" value="P:DNA strand elongation involved in DNA replication"/>
    <property type="evidence" value="ECO:0007669"/>
    <property type="project" value="TreeGrafter"/>
</dbReference>
<proteinExistence type="inferred from homology"/>
<feature type="region of interest" description="Disordered" evidence="9">
    <location>
        <begin position="1"/>
        <end position="94"/>
    </location>
</feature>
<evidence type="ECO:0000256" key="9">
    <source>
        <dbReference type="SAM" id="MobiDB-lite"/>
    </source>
</evidence>
<evidence type="ECO:0000259" key="10">
    <source>
        <dbReference type="Pfam" id="PF00712"/>
    </source>
</evidence>
<feature type="compositionally biased region" description="Acidic residues" evidence="9">
    <location>
        <begin position="47"/>
        <end position="62"/>
    </location>
</feature>
<dbReference type="InterPro" id="IPR001001">
    <property type="entry name" value="DNA_polIII_beta"/>
</dbReference>
<evidence type="ECO:0000256" key="2">
    <source>
        <dbReference type="ARBA" id="ARBA00010752"/>
    </source>
</evidence>
<protein>
    <submittedName>
        <fullName evidence="13">DNA polymerase III subunit beta</fullName>
        <ecNumber evidence="13">2.7.7.7</ecNumber>
    </submittedName>
</protein>
<evidence type="ECO:0000256" key="4">
    <source>
        <dbReference type="ARBA" id="ARBA00022679"/>
    </source>
</evidence>
<dbReference type="AlphaFoldDB" id="A0A7C3PC73"/>